<gene>
    <name evidence="2" type="ORF">ETEE_1763</name>
</gene>
<evidence type="ECO:0000313" key="3">
    <source>
        <dbReference type="Proteomes" id="UP000028681"/>
    </source>
</evidence>
<dbReference type="AlphaFoldDB" id="A0A076LJS0"/>
<dbReference type="InterPro" id="IPR001173">
    <property type="entry name" value="Glyco_trans_2-like"/>
</dbReference>
<dbReference type="Gene3D" id="3.90.550.10">
    <property type="entry name" value="Spore Coat Polysaccharide Biosynthesis Protein SpsA, Chain A"/>
    <property type="match status" value="1"/>
</dbReference>
<protein>
    <recommendedName>
        <fullName evidence="1">Glycosyltransferase 2-like domain-containing protein</fullName>
    </recommendedName>
</protein>
<name>A0A076LJS0_9GAMM</name>
<dbReference type="HOGENOM" id="CLU_085700_0_0_6"/>
<dbReference type="Proteomes" id="UP000028681">
    <property type="component" value="Chromosome"/>
</dbReference>
<reference evidence="2 3" key="1">
    <citation type="journal article" date="2012" name="PLoS ONE">
        <title>Edwardsiella comparative phylogenomics reveal the new intra/inter-species taxonomic relationships, virulence evolution and niche adaptation mechanisms.</title>
        <authorList>
            <person name="Yang M."/>
            <person name="Lv Y."/>
            <person name="Xiao J."/>
            <person name="Wu H."/>
            <person name="Zheng H."/>
            <person name="Liu Q."/>
            <person name="Zhang Y."/>
            <person name="Wang Q."/>
        </authorList>
    </citation>
    <scope>NUCLEOTIDE SEQUENCE [LARGE SCALE GENOMIC DNA]</scope>
    <source>
        <strain evidence="3">080813</strain>
    </source>
</reference>
<evidence type="ECO:0000313" key="2">
    <source>
        <dbReference type="EMBL" id="AIJ08211.1"/>
    </source>
</evidence>
<dbReference type="EMBL" id="CP006664">
    <property type="protein sequence ID" value="AIJ08211.1"/>
    <property type="molecule type" value="Genomic_DNA"/>
</dbReference>
<dbReference type="RefSeq" id="WP_034164458.1">
    <property type="nucleotide sequence ID" value="NZ_CP006664.1"/>
</dbReference>
<dbReference type="SUPFAM" id="SSF53448">
    <property type="entry name" value="Nucleotide-diphospho-sugar transferases"/>
    <property type="match status" value="1"/>
</dbReference>
<dbReference type="Pfam" id="PF00535">
    <property type="entry name" value="Glycos_transf_2"/>
    <property type="match status" value="1"/>
</dbReference>
<dbReference type="GeneID" id="33939378"/>
<sequence>MIHQDNDKQHIKLSYVTHFYCNQKSIESVFSLLRKYENLPLSIRSAVEFIIVDDGSPITYDIGSFDLNITWLKITEDIKWNQAGARNLGVTYAKSDKILLTDLDHELPAETFEYLINARNPGRNFYKIYRTSPEQGRYKGHSNLFFMSRARFFRHFGYDEEFAGNYGAEDYRFVKYHKYHGSRQKYLPKKIICHERVLDREKSYHSLSRDLSANTPVDLQKRKECETYGDEYGHSRIFLNFEWKIIYRHSVFPTTLPAEKRWWKPLWWLRYLSSTLSR</sequence>
<organism evidence="2 3">
    <name type="scientific">Edwardsiella anguillarum ET080813</name>
    <dbReference type="NCBI Taxonomy" id="667120"/>
    <lineage>
        <taxon>Bacteria</taxon>
        <taxon>Pseudomonadati</taxon>
        <taxon>Pseudomonadota</taxon>
        <taxon>Gammaproteobacteria</taxon>
        <taxon>Enterobacterales</taxon>
        <taxon>Hafniaceae</taxon>
        <taxon>Edwardsiella</taxon>
    </lineage>
</organism>
<proteinExistence type="predicted"/>
<dbReference type="CDD" id="cd00761">
    <property type="entry name" value="Glyco_tranf_GTA_type"/>
    <property type="match status" value="1"/>
</dbReference>
<feature type="domain" description="Glycosyltransferase 2-like" evidence="1">
    <location>
        <begin position="35"/>
        <end position="151"/>
    </location>
</feature>
<evidence type="ECO:0000259" key="1">
    <source>
        <dbReference type="Pfam" id="PF00535"/>
    </source>
</evidence>
<dbReference type="KEGG" id="ete:ETEE_1763"/>
<dbReference type="InterPro" id="IPR029044">
    <property type="entry name" value="Nucleotide-diphossugar_trans"/>
</dbReference>
<accession>A0A076LJS0</accession>